<evidence type="ECO:0000313" key="1">
    <source>
        <dbReference type="EMBL" id="PSC05936.1"/>
    </source>
</evidence>
<dbReference type="AlphaFoldDB" id="A0A2T1HW81"/>
<organism evidence="1 2">
    <name type="scientific">Alsobacter soli</name>
    <dbReference type="NCBI Taxonomy" id="2109933"/>
    <lineage>
        <taxon>Bacteria</taxon>
        <taxon>Pseudomonadati</taxon>
        <taxon>Pseudomonadota</taxon>
        <taxon>Alphaproteobacteria</taxon>
        <taxon>Hyphomicrobiales</taxon>
        <taxon>Alsobacteraceae</taxon>
        <taxon>Alsobacter</taxon>
    </lineage>
</organism>
<keyword evidence="2" id="KW-1185">Reference proteome</keyword>
<proteinExistence type="predicted"/>
<name>A0A2T1HW81_9HYPH</name>
<protein>
    <submittedName>
        <fullName evidence="1">Uncharacterized protein</fullName>
    </submittedName>
</protein>
<accession>A0A2T1HW81</accession>
<reference evidence="2" key="1">
    <citation type="submission" date="2018-03" db="EMBL/GenBank/DDBJ databases">
        <authorList>
            <person name="Sun L."/>
            <person name="Liu H."/>
            <person name="Chen W."/>
            <person name="Huang K."/>
            <person name="Liu W."/>
            <person name="Gao X."/>
        </authorList>
    </citation>
    <scope>NUCLEOTIDE SEQUENCE [LARGE SCALE GENOMIC DNA]</scope>
    <source>
        <strain evidence="2">SH9</strain>
    </source>
</reference>
<evidence type="ECO:0000313" key="2">
    <source>
        <dbReference type="Proteomes" id="UP000239772"/>
    </source>
</evidence>
<dbReference type="Proteomes" id="UP000239772">
    <property type="component" value="Unassembled WGS sequence"/>
</dbReference>
<gene>
    <name evidence="1" type="ORF">SLNSH_06045</name>
</gene>
<comment type="caution">
    <text evidence="1">The sequence shown here is derived from an EMBL/GenBank/DDBJ whole genome shotgun (WGS) entry which is preliminary data.</text>
</comment>
<dbReference type="EMBL" id="PVZS01000005">
    <property type="protein sequence ID" value="PSC05936.1"/>
    <property type="molecule type" value="Genomic_DNA"/>
</dbReference>
<sequence length="75" mass="8547">MTIAGLERDGLSHAEYECCGVRVVVPWRMLDAAPEETFHEVAERLVCRRCGEPPNPGGIRPWGQWMCDGWVDTFR</sequence>